<gene>
    <name evidence="2" type="ORF">ISN44_As09g011260</name>
</gene>
<dbReference type="InterPro" id="IPR013187">
    <property type="entry name" value="F-box-assoc_dom_typ3"/>
</dbReference>
<dbReference type="EMBL" id="JAEFBJ010000009">
    <property type="protein sequence ID" value="KAG7572767.1"/>
    <property type="molecule type" value="Genomic_DNA"/>
</dbReference>
<comment type="caution">
    <text evidence="2">The sequence shown here is derived from an EMBL/GenBank/DDBJ whole genome shotgun (WGS) entry which is preliminary data.</text>
</comment>
<dbReference type="OrthoDB" id="1073734at2759"/>
<dbReference type="PANTHER" id="PTHR31111">
    <property type="entry name" value="BNAA05G37150D PROTEIN-RELATED"/>
    <property type="match status" value="1"/>
</dbReference>
<evidence type="ECO:0000313" key="3">
    <source>
        <dbReference type="Proteomes" id="UP000694251"/>
    </source>
</evidence>
<feature type="domain" description="F-box associated beta-propeller type 3" evidence="1">
    <location>
        <begin position="60"/>
        <end position="369"/>
    </location>
</feature>
<name>A0A8T2AIY0_ARASU</name>
<dbReference type="NCBIfam" id="TIGR01640">
    <property type="entry name" value="F_box_assoc_1"/>
    <property type="match status" value="1"/>
</dbReference>
<dbReference type="InterPro" id="IPR017451">
    <property type="entry name" value="F-box-assoc_interact_dom"/>
</dbReference>
<protein>
    <submittedName>
        <fullName evidence="2">F-box associated interaction domain</fullName>
    </submittedName>
</protein>
<dbReference type="Pfam" id="PF08268">
    <property type="entry name" value="FBA_3"/>
    <property type="match status" value="1"/>
</dbReference>
<dbReference type="PANTHER" id="PTHR31111:SF130">
    <property type="entry name" value="F-BOX ASSOCIATED UBIQUITINATION EFFECTOR FAMILY PROTEIN"/>
    <property type="match status" value="1"/>
</dbReference>
<reference evidence="2 3" key="1">
    <citation type="submission" date="2020-12" db="EMBL/GenBank/DDBJ databases">
        <title>Concerted genomic and epigenomic changes stabilize Arabidopsis allopolyploids.</title>
        <authorList>
            <person name="Chen Z."/>
        </authorList>
    </citation>
    <scope>NUCLEOTIDE SEQUENCE [LARGE SCALE GENOMIC DNA]</scope>
    <source>
        <strain evidence="2">As9502</strain>
        <tissue evidence="2">Leaf</tissue>
    </source>
</reference>
<proteinExistence type="predicted"/>
<evidence type="ECO:0000259" key="1">
    <source>
        <dbReference type="Pfam" id="PF08268"/>
    </source>
</evidence>
<evidence type="ECO:0000313" key="2">
    <source>
        <dbReference type="EMBL" id="KAG7572767.1"/>
    </source>
</evidence>
<accession>A0A8T2AIY0</accession>
<dbReference type="Proteomes" id="UP000694251">
    <property type="component" value="Chromosome 9"/>
</dbReference>
<sequence>MEREGNSDPIPIDIILDILSRSSTKEIATFGLASKFCASILNSQDFTELFLTRSLTSQPRLLFAIKNSGDWRFYSSPQLHNPDENHSLVVSADLHMQLPGDMGSEICGPVSGLFYFPNMGRSEVPVICNPSTGQYARLPQLKRKRDSRSLLGYDPIGKRYKVSNIRNSIYGASNEEGHIMTLGTGKMSWRKLHCPENHYPIGEGVCIDGVLYYLAGQAKGVKLACFDVRNENFRFLKTDSIIRKLLVSSSSTKLIKYKGKLGVISWRWDSYVYGGARCELRLCLQILEDAQDQKWLKSRYTFPVNIVVKGDVSVVGVTATNEIILSMDYTSKAFFVFYFNPERSTLERVRVQGFEAFEKPNRVYTFVDYAEDFKFITESS</sequence>
<dbReference type="AlphaFoldDB" id="A0A8T2AIY0"/>
<keyword evidence="3" id="KW-1185">Reference proteome</keyword>
<organism evidence="2 3">
    <name type="scientific">Arabidopsis suecica</name>
    <name type="common">Swedish thale-cress</name>
    <name type="synonym">Cardaminopsis suecica</name>
    <dbReference type="NCBI Taxonomy" id="45249"/>
    <lineage>
        <taxon>Eukaryota</taxon>
        <taxon>Viridiplantae</taxon>
        <taxon>Streptophyta</taxon>
        <taxon>Embryophyta</taxon>
        <taxon>Tracheophyta</taxon>
        <taxon>Spermatophyta</taxon>
        <taxon>Magnoliopsida</taxon>
        <taxon>eudicotyledons</taxon>
        <taxon>Gunneridae</taxon>
        <taxon>Pentapetalae</taxon>
        <taxon>rosids</taxon>
        <taxon>malvids</taxon>
        <taxon>Brassicales</taxon>
        <taxon>Brassicaceae</taxon>
        <taxon>Camelineae</taxon>
        <taxon>Arabidopsis</taxon>
    </lineage>
</organism>